<dbReference type="EMBL" id="BAABIK010000017">
    <property type="protein sequence ID" value="GAA4946488.1"/>
    <property type="molecule type" value="Genomic_DNA"/>
</dbReference>
<evidence type="ECO:0000256" key="1">
    <source>
        <dbReference type="SAM" id="MobiDB-lite"/>
    </source>
</evidence>
<sequence>MTPKKTHITVRRGSGPAESCSGAGPGGCCPRVDVIGGFSLPWSDVVRTKRPAVRGGRPLRVDRCVF</sequence>
<comment type="caution">
    <text evidence="2">The sequence shown here is derived from an EMBL/GenBank/DDBJ whole genome shotgun (WGS) entry which is preliminary data.</text>
</comment>
<gene>
    <name evidence="2" type="ORF">GCM10023224_32420</name>
</gene>
<feature type="region of interest" description="Disordered" evidence="1">
    <location>
        <begin position="1"/>
        <end position="24"/>
    </location>
</feature>
<dbReference type="Proteomes" id="UP001499993">
    <property type="component" value="Unassembled WGS sequence"/>
</dbReference>
<evidence type="ECO:0000313" key="2">
    <source>
        <dbReference type="EMBL" id="GAA4946488.1"/>
    </source>
</evidence>
<evidence type="ECO:0000313" key="3">
    <source>
        <dbReference type="Proteomes" id="UP001499993"/>
    </source>
</evidence>
<reference evidence="3" key="1">
    <citation type="journal article" date="2019" name="Int. J. Syst. Evol. Microbiol.">
        <title>The Global Catalogue of Microorganisms (GCM) 10K type strain sequencing project: providing services to taxonomists for standard genome sequencing and annotation.</title>
        <authorList>
            <consortium name="The Broad Institute Genomics Platform"/>
            <consortium name="The Broad Institute Genome Sequencing Center for Infectious Disease"/>
            <person name="Wu L."/>
            <person name="Ma J."/>
        </authorList>
    </citation>
    <scope>NUCLEOTIDE SEQUENCE [LARGE SCALE GENOMIC DNA]</scope>
    <source>
        <strain evidence="3">JCM 18123</strain>
    </source>
</reference>
<organism evidence="2 3">
    <name type="scientific">Streptomonospora halophila</name>
    <dbReference type="NCBI Taxonomy" id="427369"/>
    <lineage>
        <taxon>Bacteria</taxon>
        <taxon>Bacillati</taxon>
        <taxon>Actinomycetota</taxon>
        <taxon>Actinomycetes</taxon>
        <taxon>Streptosporangiales</taxon>
        <taxon>Nocardiopsidaceae</taxon>
        <taxon>Streptomonospora</taxon>
    </lineage>
</organism>
<accession>A0ABP9GLN5</accession>
<feature type="compositionally biased region" description="Low complexity" evidence="1">
    <location>
        <begin position="13"/>
        <end position="22"/>
    </location>
</feature>
<feature type="compositionally biased region" description="Basic residues" evidence="1">
    <location>
        <begin position="1"/>
        <end position="10"/>
    </location>
</feature>
<name>A0ABP9GLN5_9ACTN</name>
<protein>
    <submittedName>
        <fullName evidence="2">Uncharacterized protein</fullName>
    </submittedName>
</protein>
<keyword evidence="3" id="KW-1185">Reference proteome</keyword>
<proteinExistence type="predicted"/>